<dbReference type="InterPro" id="IPR025509">
    <property type="entry name" value="DUF4396"/>
</dbReference>
<sequence>MDHTARHGTGHHGHGSADRQGLPWRTGAKATLHCLTGCAIGELLGMAIGTTLGWG</sequence>
<gene>
    <name evidence="3" type="ORF">ACFQ07_11995</name>
</gene>
<evidence type="ECO:0000313" key="3">
    <source>
        <dbReference type="EMBL" id="MFD0852950.1"/>
    </source>
</evidence>
<evidence type="ECO:0000259" key="2">
    <source>
        <dbReference type="Pfam" id="PF14342"/>
    </source>
</evidence>
<reference evidence="4" key="1">
    <citation type="journal article" date="2019" name="Int. J. Syst. Evol. Microbiol.">
        <title>The Global Catalogue of Microorganisms (GCM) 10K type strain sequencing project: providing services to taxonomists for standard genome sequencing and annotation.</title>
        <authorList>
            <consortium name="The Broad Institute Genomics Platform"/>
            <consortium name="The Broad Institute Genome Sequencing Center for Infectious Disease"/>
            <person name="Wu L."/>
            <person name="Ma J."/>
        </authorList>
    </citation>
    <scope>NUCLEOTIDE SEQUENCE [LARGE SCALE GENOMIC DNA]</scope>
    <source>
        <strain evidence="4">JCM 31696</strain>
    </source>
</reference>
<accession>A0ABW3CEQ9</accession>
<comment type="caution">
    <text evidence="3">The sequence shown here is derived from an EMBL/GenBank/DDBJ whole genome shotgun (WGS) entry which is preliminary data.</text>
</comment>
<dbReference type="EMBL" id="JBHTIR010001769">
    <property type="protein sequence ID" value="MFD0852950.1"/>
    <property type="molecule type" value="Genomic_DNA"/>
</dbReference>
<dbReference type="Proteomes" id="UP001597083">
    <property type="component" value="Unassembled WGS sequence"/>
</dbReference>
<evidence type="ECO:0000313" key="4">
    <source>
        <dbReference type="Proteomes" id="UP001597083"/>
    </source>
</evidence>
<feature type="domain" description="DUF4396" evidence="2">
    <location>
        <begin position="24"/>
        <end position="54"/>
    </location>
</feature>
<name>A0ABW3CEQ9_9ACTN</name>
<keyword evidence="4" id="KW-1185">Reference proteome</keyword>
<protein>
    <submittedName>
        <fullName evidence="3">DUF4396 domain-containing protein</fullName>
    </submittedName>
</protein>
<proteinExistence type="predicted"/>
<organism evidence="3 4">
    <name type="scientific">Actinomadura adrarensis</name>
    <dbReference type="NCBI Taxonomy" id="1819600"/>
    <lineage>
        <taxon>Bacteria</taxon>
        <taxon>Bacillati</taxon>
        <taxon>Actinomycetota</taxon>
        <taxon>Actinomycetes</taxon>
        <taxon>Streptosporangiales</taxon>
        <taxon>Thermomonosporaceae</taxon>
        <taxon>Actinomadura</taxon>
    </lineage>
</organism>
<feature type="compositionally biased region" description="Basic residues" evidence="1">
    <location>
        <begin position="1"/>
        <end position="14"/>
    </location>
</feature>
<evidence type="ECO:0000256" key="1">
    <source>
        <dbReference type="SAM" id="MobiDB-lite"/>
    </source>
</evidence>
<dbReference type="Pfam" id="PF14342">
    <property type="entry name" value="DUF4396"/>
    <property type="match status" value="1"/>
</dbReference>
<feature type="non-terminal residue" evidence="3">
    <location>
        <position position="55"/>
    </location>
</feature>
<feature type="region of interest" description="Disordered" evidence="1">
    <location>
        <begin position="1"/>
        <end position="22"/>
    </location>
</feature>